<feature type="compositionally biased region" description="Low complexity" evidence="1">
    <location>
        <begin position="119"/>
        <end position="140"/>
    </location>
</feature>
<dbReference type="OrthoDB" id="5851172at2759"/>
<evidence type="ECO:0000256" key="1">
    <source>
        <dbReference type="SAM" id="MobiDB-lite"/>
    </source>
</evidence>
<feature type="region of interest" description="Disordered" evidence="1">
    <location>
        <begin position="48"/>
        <end position="165"/>
    </location>
</feature>
<gene>
    <name evidence="2" type="primary">Cni-F13C5.1</name>
    <name evidence="2" type="synonym">Cnig_chr_X.g22282</name>
    <name evidence="2" type="ORF">B9Z55_022282</name>
</gene>
<feature type="compositionally biased region" description="Polar residues" evidence="1">
    <location>
        <begin position="56"/>
        <end position="70"/>
    </location>
</feature>
<protein>
    <submittedName>
        <fullName evidence="2">Uncharacterized protein</fullName>
    </submittedName>
</protein>
<dbReference type="EMBL" id="PDUG01000006">
    <property type="protein sequence ID" value="PIC15222.1"/>
    <property type="molecule type" value="Genomic_DNA"/>
</dbReference>
<feature type="compositionally biased region" description="Acidic residues" evidence="1">
    <location>
        <begin position="144"/>
        <end position="156"/>
    </location>
</feature>
<keyword evidence="3" id="KW-1185">Reference proteome</keyword>
<evidence type="ECO:0000313" key="3">
    <source>
        <dbReference type="Proteomes" id="UP000230233"/>
    </source>
</evidence>
<evidence type="ECO:0000313" key="2">
    <source>
        <dbReference type="EMBL" id="PIC15222.1"/>
    </source>
</evidence>
<comment type="caution">
    <text evidence="2">The sequence shown here is derived from an EMBL/GenBank/DDBJ whole genome shotgun (WGS) entry which is preliminary data.</text>
</comment>
<proteinExistence type="predicted"/>
<dbReference type="AlphaFoldDB" id="A0A2G5SJX3"/>
<reference evidence="3" key="1">
    <citation type="submission" date="2017-10" db="EMBL/GenBank/DDBJ databases">
        <title>Rapid genome shrinkage in a self-fertile nematode reveals novel sperm competition proteins.</title>
        <authorList>
            <person name="Yin D."/>
            <person name="Schwarz E.M."/>
            <person name="Thomas C.G."/>
            <person name="Felde R.L."/>
            <person name="Korf I.F."/>
            <person name="Cutter A.D."/>
            <person name="Schartner C.M."/>
            <person name="Ralston E.J."/>
            <person name="Meyer B.J."/>
            <person name="Haag E.S."/>
        </authorList>
    </citation>
    <scope>NUCLEOTIDE SEQUENCE [LARGE SCALE GENOMIC DNA]</scope>
    <source>
        <strain evidence="3">JU1422</strain>
    </source>
</reference>
<accession>A0A2G5SJX3</accession>
<name>A0A2G5SJX3_9PELO</name>
<dbReference type="Proteomes" id="UP000230233">
    <property type="component" value="Chromosome X"/>
</dbReference>
<sequence>MLAPIITKDMRLFPTHKVPVKNVRSRAQSLDHFQQIQSSASTIDRLVPMKPRSAVSAGNISQRPSTSRTKQGMAAPKNAPRSPPKSMMSRKSTLTAIQEGVELTEQPASHKIISHSRSESSSVISGRASTTKSSSKSNSNINLEDNDEESGDIDEEETKKKRGVLKWITNTFRKSSRDKTLDNRSTSSG</sequence>
<organism evidence="2 3">
    <name type="scientific">Caenorhabditis nigoni</name>
    <dbReference type="NCBI Taxonomy" id="1611254"/>
    <lineage>
        <taxon>Eukaryota</taxon>
        <taxon>Metazoa</taxon>
        <taxon>Ecdysozoa</taxon>
        <taxon>Nematoda</taxon>
        <taxon>Chromadorea</taxon>
        <taxon>Rhabditida</taxon>
        <taxon>Rhabditina</taxon>
        <taxon>Rhabditomorpha</taxon>
        <taxon>Rhabditoidea</taxon>
        <taxon>Rhabditidae</taxon>
        <taxon>Peloderinae</taxon>
        <taxon>Caenorhabditis</taxon>
    </lineage>
</organism>